<dbReference type="EMBL" id="CP003390">
    <property type="protein sequence ID" value="AFI83688.1"/>
    <property type="molecule type" value="Genomic_DNA"/>
</dbReference>
<dbReference type="eggNOG" id="COG4469">
    <property type="taxonomic scope" value="Bacteria"/>
</dbReference>
<reference evidence="2 3" key="2">
    <citation type="journal article" date="2013" name="Int. J. Syst. Evol. Microbiol.">
        <title>Methylophaga nitratireducenticrescens sp. nov. and Methylophaga frappieri sp. nov., isolated from the biofilm of the methanol-fed denitrification system treating the seawater at the Montreal Biodome.</title>
        <authorList>
            <person name="Villeneuve C."/>
            <person name="Martineau C."/>
            <person name="Mauffrey F."/>
            <person name="Villemur R."/>
        </authorList>
    </citation>
    <scope>NUCLEOTIDE SEQUENCE [LARGE SCALE GENOMIC DNA]</scope>
    <source>
        <strain evidence="2 3">JAM1</strain>
    </source>
</reference>
<dbReference type="STRING" id="754476.Q7A_846"/>
<sequence length="294" mass="33543">MALVKIGWGKTQDGKFIHVNEATRGKKCNCTCPECGTPLISRQGEVTAWHFAHSLPVECYGESVLHKVAKQIITEAADRQKSFLIPSLEKELTTNDLIGKEHLTTWKYSERIVLLDDAKEEIRLRNGLITDVLVSEKNQETSLAVEIFVTHKKSEIDIQKFSEIKQDVIEIDLSKVNPLSDRKTLEEHVLRGPDRYWLFNQEESNQLSIHQQNVDKVNQNYIDEMMQLVLPTINSGQLKNLRFMWPQLTKNVSKKGIFTDVLFGKALKTPKITELNYQKSYSLTGYGCVTACFG</sequence>
<dbReference type="OrthoDB" id="9134102at2"/>
<proteinExistence type="predicted"/>
<feature type="domain" description="Competence protein CoiA-like N-terminal" evidence="1">
    <location>
        <begin position="23"/>
        <end position="59"/>
    </location>
</feature>
<evidence type="ECO:0000313" key="3">
    <source>
        <dbReference type="Proteomes" id="UP000009144"/>
    </source>
</evidence>
<evidence type="ECO:0000313" key="2">
    <source>
        <dbReference type="EMBL" id="AFI83688.1"/>
    </source>
</evidence>
<dbReference type="AlphaFoldDB" id="I1XH19"/>
<name>I1XH19_METNJ</name>
<reference evidence="2 3" key="1">
    <citation type="journal article" date="2012" name="J. Bacteriol.">
        <title>Complete genome sequences of Methylophaga sp. strain JAM1 and Methylophaga sp. strain JAM7.</title>
        <authorList>
            <person name="Villeneuve C."/>
            <person name="Martineau C."/>
            <person name="Mauffrey F."/>
            <person name="Villemur R."/>
        </authorList>
    </citation>
    <scope>NUCLEOTIDE SEQUENCE [LARGE SCALE GENOMIC DNA]</scope>
    <source>
        <strain evidence="2 3">JAM1</strain>
    </source>
</reference>
<protein>
    <submittedName>
        <fullName evidence="2">Competence protein</fullName>
    </submittedName>
</protein>
<dbReference type="KEGG" id="mej:Q7A_846"/>
<dbReference type="HOGENOM" id="CLU_945975_0_0_6"/>
<organism evidence="2 3">
    <name type="scientific">Methylophaga nitratireducenticrescens</name>
    <dbReference type="NCBI Taxonomy" id="754476"/>
    <lineage>
        <taxon>Bacteria</taxon>
        <taxon>Pseudomonadati</taxon>
        <taxon>Pseudomonadota</taxon>
        <taxon>Gammaproteobacteria</taxon>
        <taxon>Thiotrichales</taxon>
        <taxon>Piscirickettsiaceae</taxon>
        <taxon>Methylophaga</taxon>
    </lineage>
</organism>
<dbReference type="RefSeq" id="WP_014706063.1">
    <property type="nucleotide sequence ID" value="NC_017857.3"/>
</dbReference>
<dbReference type="Pfam" id="PF25164">
    <property type="entry name" value="CoiA_N"/>
    <property type="match status" value="1"/>
</dbReference>
<evidence type="ECO:0000259" key="1">
    <source>
        <dbReference type="Pfam" id="PF25164"/>
    </source>
</evidence>
<dbReference type="Proteomes" id="UP000009144">
    <property type="component" value="Chromosome"/>
</dbReference>
<gene>
    <name evidence="2" type="ordered locus">Q7A_846</name>
</gene>
<dbReference type="PATRIC" id="fig|754476.3.peg.834"/>
<dbReference type="InterPro" id="IPR057253">
    <property type="entry name" value="CoiA-like_N"/>
</dbReference>
<accession>I1XH19</accession>
<keyword evidence="3" id="KW-1185">Reference proteome</keyword>